<evidence type="ECO:0008006" key="3">
    <source>
        <dbReference type="Google" id="ProtNLM"/>
    </source>
</evidence>
<name>A0A3A5KXC7_9HYPH</name>
<keyword evidence="2" id="KW-1185">Reference proteome</keyword>
<gene>
    <name evidence="1" type="ORF">D3227_06390</name>
</gene>
<dbReference type="Proteomes" id="UP000272706">
    <property type="component" value="Unassembled WGS sequence"/>
</dbReference>
<dbReference type="EMBL" id="QZWZ01000003">
    <property type="protein sequence ID" value="RJT41412.1"/>
    <property type="molecule type" value="Genomic_DNA"/>
</dbReference>
<protein>
    <recommendedName>
        <fullName evidence="3">DUF4336 domain-containing protein</fullName>
    </recommendedName>
</protein>
<organism evidence="1 2">
    <name type="scientific">Mesorhizobium waimense</name>
    <dbReference type="NCBI Taxonomy" id="1300307"/>
    <lineage>
        <taxon>Bacteria</taxon>
        <taxon>Pseudomonadati</taxon>
        <taxon>Pseudomonadota</taxon>
        <taxon>Alphaproteobacteria</taxon>
        <taxon>Hyphomicrobiales</taxon>
        <taxon>Phyllobacteriaceae</taxon>
        <taxon>Mesorhizobium</taxon>
    </lineage>
</organism>
<accession>A0A3A5KXC7</accession>
<dbReference type="RefSeq" id="WP_120013267.1">
    <property type="nucleotide sequence ID" value="NZ_QZWZ01000003.1"/>
</dbReference>
<dbReference type="AlphaFoldDB" id="A0A3A5KXC7"/>
<evidence type="ECO:0000313" key="1">
    <source>
        <dbReference type="EMBL" id="RJT41412.1"/>
    </source>
</evidence>
<sequence length="241" mass="26490">MPKFNDKWKVGPHGQLEKLDEGLLTVEGEIRMPLGNFPRRMTVVGLTAQRTAIWSSIPLAEPQMREIEALGVPSFLIVPGPGYRLDIRPWTARYPMAKVICAPGARGAVEKAVKVDATSDIWADPSVQLETVPGIAGKEAALLIRREGGTTLVINDLIANVRHPHGIGAHIMARLLGFGVSHPQIPRVGKWMFVKDKKALATAFRKWADEQDLKRIVVSHGDVIADEPRKVLQRVAADLDV</sequence>
<reference evidence="1 2" key="1">
    <citation type="submission" date="2018-09" db="EMBL/GenBank/DDBJ databases">
        <title>Mesorhizobium carmichaelinearum sp. nov. isolated from Carmichaelinea spp. root nodules in New Zealand.</title>
        <authorList>
            <person name="De Meyer S.E."/>
        </authorList>
    </citation>
    <scope>NUCLEOTIDE SEQUENCE [LARGE SCALE GENOMIC DNA]</scope>
    <source>
        <strain evidence="1 2">ICMP19557</strain>
    </source>
</reference>
<dbReference type="OrthoDB" id="450111at2"/>
<evidence type="ECO:0000313" key="2">
    <source>
        <dbReference type="Proteomes" id="UP000272706"/>
    </source>
</evidence>
<comment type="caution">
    <text evidence="1">The sequence shown here is derived from an EMBL/GenBank/DDBJ whole genome shotgun (WGS) entry which is preliminary data.</text>
</comment>
<proteinExistence type="predicted"/>